<dbReference type="AlphaFoldDB" id="A0A2V1H087"/>
<feature type="domain" description="BFD-like [2Fe-2S]-binding" evidence="2">
    <location>
        <begin position="376"/>
        <end position="427"/>
    </location>
</feature>
<dbReference type="EMBL" id="QDDL01000001">
    <property type="protein sequence ID" value="PVZ72416.1"/>
    <property type="molecule type" value="Genomic_DNA"/>
</dbReference>
<evidence type="ECO:0000313" key="5">
    <source>
        <dbReference type="Proteomes" id="UP000244906"/>
    </source>
</evidence>
<evidence type="ECO:0000259" key="3">
    <source>
        <dbReference type="Pfam" id="PF07992"/>
    </source>
</evidence>
<accession>A0A2V1H087</accession>
<dbReference type="PRINTS" id="PR00368">
    <property type="entry name" value="FADPNR"/>
</dbReference>
<sequence length="466" mass="51017">MNKNYDIAIIGAGPAGMAAAITASKEASVIVINNRPQAGGQIYNKLAQSPLEKPQTLGPDYTKGLPLLEQFESCSAEKIHGASVWHAGDNGEVLISEDGHTKKISARHLVIATGAMERPFPISGWQLDGVMTAGSAQVMLKSEGLVRENAIFAGTGPLLYLIVAQYLRLGVKVAAIIDTTPMVNYIQASTSAIGAIRMPKMITKGIGLLAEIAKSGTPFYRFAKDLQVTEQDGKASGVQFKANGKTVKLESQDIFLHQGVVPNLNMARSMDLPMQWDEVQLCWKPILNSWGQSKIEHISVAGDSSGIVGADGSEMMGYLVGLNLLHQLKYISKEERDQKAKPFRQEFNRQSAFRPFAEKLYRPIDSHRLPSDDSVVVCRCEEVLLGELKEGFRQGATDPNQLKNLTRCGMGPCQGRMCGHTVSELVAQWNQQTVAEAGYYRLRSPMQLLTLQELSLFTEIRPGDRK</sequence>
<dbReference type="PRINTS" id="PR00469">
    <property type="entry name" value="PNDRDTASEII"/>
</dbReference>
<evidence type="ECO:0000259" key="2">
    <source>
        <dbReference type="Pfam" id="PF04324"/>
    </source>
</evidence>
<dbReference type="Pfam" id="PF07992">
    <property type="entry name" value="Pyr_redox_2"/>
    <property type="match status" value="1"/>
</dbReference>
<dbReference type="Gene3D" id="3.50.50.60">
    <property type="entry name" value="FAD/NAD(P)-binding domain"/>
    <property type="match status" value="1"/>
</dbReference>
<dbReference type="SUPFAM" id="SSF51905">
    <property type="entry name" value="FAD/NAD(P)-binding domain"/>
    <property type="match status" value="1"/>
</dbReference>
<dbReference type="GO" id="GO:0016491">
    <property type="term" value="F:oxidoreductase activity"/>
    <property type="evidence" value="ECO:0007669"/>
    <property type="project" value="UniProtKB-KW"/>
</dbReference>
<dbReference type="Gene3D" id="1.10.10.1100">
    <property type="entry name" value="BFD-like [2Fe-2S]-binding domain"/>
    <property type="match status" value="1"/>
</dbReference>
<dbReference type="InterPro" id="IPR017224">
    <property type="entry name" value="Opine_Oxase_asu/HCN_bsu"/>
</dbReference>
<name>A0A2V1H087_9GAMM</name>
<gene>
    <name evidence="4" type="ORF">DC094_05270</name>
</gene>
<keyword evidence="5" id="KW-1185">Reference proteome</keyword>
<dbReference type="InterPro" id="IPR041854">
    <property type="entry name" value="BFD-like_2Fe2S-bd_dom_sf"/>
</dbReference>
<dbReference type="RefSeq" id="WP_116686002.1">
    <property type="nucleotide sequence ID" value="NZ_CAWNYD010000001.1"/>
</dbReference>
<comment type="caution">
    <text evidence="4">The sequence shown here is derived from an EMBL/GenBank/DDBJ whole genome shotgun (WGS) entry which is preliminary data.</text>
</comment>
<evidence type="ECO:0000313" key="4">
    <source>
        <dbReference type="EMBL" id="PVZ72416.1"/>
    </source>
</evidence>
<dbReference type="InterPro" id="IPR051691">
    <property type="entry name" value="Metab_Enz_Cyan_OpOx_G3PDH"/>
</dbReference>
<proteinExistence type="predicted"/>
<reference evidence="4 5" key="1">
    <citation type="submission" date="2018-04" db="EMBL/GenBank/DDBJ databases">
        <title>Thalassorhabdus spongiae gen. nov., sp. nov., isolated from a marine sponge in South-West Iceland.</title>
        <authorList>
            <person name="Knobloch S."/>
            <person name="Daussin A."/>
            <person name="Johannsson R."/>
            <person name="Marteinsson V.T."/>
        </authorList>
    </citation>
    <scope>NUCLEOTIDE SEQUENCE [LARGE SCALE GENOMIC DNA]</scope>
    <source>
        <strain evidence="4 5">Hp12</strain>
    </source>
</reference>
<dbReference type="PANTHER" id="PTHR42949:SF3">
    <property type="entry name" value="ANAEROBIC GLYCEROL-3-PHOSPHATE DEHYDROGENASE SUBUNIT B"/>
    <property type="match status" value="1"/>
</dbReference>
<dbReference type="PANTHER" id="PTHR42949">
    <property type="entry name" value="ANAEROBIC GLYCEROL-3-PHOSPHATE DEHYDROGENASE SUBUNIT B"/>
    <property type="match status" value="1"/>
</dbReference>
<dbReference type="Proteomes" id="UP000244906">
    <property type="component" value="Unassembled WGS sequence"/>
</dbReference>
<organism evidence="4 5">
    <name type="scientific">Pelagibaculum spongiae</name>
    <dbReference type="NCBI Taxonomy" id="2080658"/>
    <lineage>
        <taxon>Bacteria</taxon>
        <taxon>Pseudomonadati</taxon>
        <taxon>Pseudomonadota</taxon>
        <taxon>Gammaproteobacteria</taxon>
        <taxon>Oceanospirillales</taxon>
        <taxon>Pelagibaculum</taxon>
    </lineage>
</organism>
<dbReference type="PIRSF" id="PIRSF037495">
    <property type="entry name" value="Opine_OX_OoxA/HcnB"/>
    <property type="match status" value="1"/>
</dbReference>
<protein>
    <submittedName>
        <fullName evidence="4">FAD/NAD(P)-binding oxidoreductase</fullName>
    </submittedName>
</protein>
<dbReference type="InterPro" id="IPR036188">
    <property type="entry name" value="FAD/NAD-bd_sf"/>
</dbReference>
<dbReference type="InterPro" id="IPR007419">
    <property type="entry name" value="BFD-like_2Fe2S-bd_dom"/>
</dbReference>
<evidence type="ECO:0000256" key="1">
    <source>
        <dbReference type="ARBA" id="ARBA00023002"/>
    </source>
</evidence>
<dbReference type="OrthoDB" id="9801699at2"/>
<dbReference type="InterPro" id="IPR023753">
    <property type="entry name" value="FAD/NAD-binding_dom"/>
</dbReference>
<feature type="domain" description="FAD/NAD(P)-binding" evidence="3">
    <location>
        <begin position="5"/>
        <end position="305"/>
    </location>
</feature>
<dbReference type="Pfam" id="PF04324">
    <property type="entry name" value="Fer2_BFD"/>
    <property type="match status" value="1"/>
</dbReference>
<keyword evidence="1" id="KW-0560">Oxidoreductase</keyword>
<dbReference type="CDD" id="cd19946">
    <property type="entry name" value="GlpA-like_Fer2_BFD-like"/>
    <property type="match status" value="1"/>
</dbReference>